<dbReference type="Proteomes" id="UP000214600">
    <property type="component" value="Unassembled WGS sequence"/>
</dbReference>
<dbReference type="Gene3D" id="1.10.10.10">
    <property type="entry name" value="Winged helix-like DNA-binding domain superfamily/Winged helix DNA-binding domain"/>
    <property type="match status" value="1"/>
</dbReference>
<dbReference type="RefSeq" id="WP_089451748.1">
    <property type="nucleotide sequence ID" value="NZ_NKFA01000007.1"/>
</dbReference>
<evidence type="ECO:0000259" key="5">
    <source>
        <dbReference type="Pfam" id="PF04198"/>
    </source>
</evidence>
<dbReference type="InterPro" id="IPR051054">
    <property type="entry name" value="SorC_transcr_regulators"/>
</dbReference>
<proteinExistence type="inferred from homology"/>
<reference evidence="6 7" key="2">
    <citation type="submission" date="2017-08" db="EMBL/GenBank/DDBJ databases">
        <title>WGS of novel Burkholderia cepaca complex species.</title>
        <authorList>
            <person name="Lipuma J."/>
            <person name="Spilker T."/>
        </authorList>
    </citation>
    <scope>NUCLEOTIDE SEQUENCE [LARGE SCALE GENOMIC DNA]</scope>
    <source>
        <strain evidence="6 7">AU17325</strain>
    </source>
</reference>
<dbReference type="OrthoDB" id="9808171at2"/>
<dbReference type="PANTHER" id="PTHR34294">
    <property type="entry name" value="TRANSCRIPTIONAL REGULATOR-RELATED"/>
    <property type="match status" value="1"/>
</dbReference>
<dbReference type="SUPFAM" id="SSF100950">
    <property type="entry name" value="NagB/RpiA/CoA transferase-like"/>
    <property type="match status" value="1"/>
</dbReference>
<sequence length="334" mass="36042">MLDLNLAHESDDSLIARVAWMYYVGGLNQEQTASRLGLHRTRVNRLLSEARDRGLVSITINHDAARDFEIEHAIAQQFGLDFCIATPALGFGDAPNDEKAVLVRGAISRRAVGAAGASFLKGKISSGPITIGVSWGRTIEQVAHQLSGVRNSEAKFVSLLGSLKRNSTSNPFEVVQFFAAQTGGEVHFLPVPFIANSIADKQVFLAQRIVQDAMELARAADLYLISVGELKDTSVLRTQEILTSDELASIRESGAVADSIGKLFDMHGCEIEHPLSQRTLAIDTADLRSRNVVLLAGGVEKTRATLALLRSGIVKGLIIDGDTAIQLRDTMGAR</sequence>
<evidence type="ECO:0000313" key="7">
    <source>
        <dbReference type="Proteomes" id="UP000214600"/>
    </source>
</evidence>
<evidence type="ECO:0000313" key="6">
    <source>
        <dbReference type="EMBL" id="OXI43845.1"/>
    </source>
</evidence>
<dbReference type="Gene3D" id="3.40.50.1360">
    <property type="match status" value="1"/>
</dbReference>
<dbReference type="InterPro" id="IPR007324">
    <property type="entry name" value="Sugar-bd_dom_put"/>
</dbReference>
<dbReference type="GO" id="GO:0003677">
    <property type="term" value="F:DNA binding"/>
    <property type="evidence" value="ECO:0007669"/>
    <property type="project" value="UniProtKB-KW"/>
</dbReference>
<feature type="domain" description="Sugar-binding" evidence="5">
    <location>
        <begin position="65"/>
        <end position="326"/>
    </location>
</feature>
<dbReference type="InterPro" id="IPR037171">
    <property type="entry name" value="NagB/RpiA_transferase-like"/>
</dbReference>
<dbReference type="GO" id="GO:0030246">
    <property type="term" value="F:carbohydrate binding"/>
    <property type="evidence" value="ECO:0007669"/>
    <property type="project" value="InterPro"/>
</dbReference>
<accession>A0A228INL0</accession>
<dbReference type="Pfam" id="PF04198">
    <property type="entry name" value="Sugar-bind"/>
    <property type="match status" value="1"/>
</dbReference>
<reference evidence="7" key="1">
    <citation type="submission" date="2017-06" db="EMBL/GenBank/DDBJ databases">
        <authorList>
            <person name="LiPuma J."/>
            <person name="Spilker T."/>
        </authorList>
    </citation>
    <scope>NUCLEOTIDE SEQUENCE [LARGE SCALE GENOMIC DNA]</scope>
    <source>
        <strain evidence="7">AU17325</strain>
    </source>
</reference>
<comment type="similarity">
    <text evidence="1">Belongs to the SorC transcriptional regulatory family.</text>
</comment>
<dbReference type="PANTHER" id="PTHR34294:SF1">
    <property type="entry name" value="TRANSCRIPTIONAL REGULATOR LSRR"/>
    <property type="match status" value="1"/>
</dbReference>
<comment type="caution">
    <text evidence="6">The sequence shown here is derived from an EMBL/GenBank/DDBJ whole genome shotgun (WGS) entry which is preliminary data.</text>
</comment>
<dbReference type="InterPro" id="IPR036388">
    <property type="entry name" value="WH-like_DNA-bd_sf"/>
</dbReference>
<keyword evidence="2" id="KW-0805">Transcription regulation</keyword>
<evidence type="ECO:0000256" key="3">
    <source>
        <dbReference type="ARBA" id="ARBA00023125"/>
    </source>
</evidence>
<organism evidence="6 7">
    <name type="scientific">Burkholderia aenigmatica</name>
    <dbReference type="NCBI Taxonomy" id="2015348"/>
    <lineage>
        <taxon>Bacteria</taxon>
        <taxon>Pseudomonadati</taxon>
        <taxon>Pseudomonadota</taxon>
        <taxon>Betaproteobacteria</taxon>
        <taxon>Burkholderiales</taxon>
        <taxon>Burkholderiaceae</taxon>
        <taxon>Burkholderia</taxon>
        <taxon>Burkholderia cepacia complex</taxon>
    </lineage>
</organism>
<gene>
    <name evidence="6" type="ORF">CFB84_20125</name>
</gene>
<evidence type="ECO:0000256" key="2">
    <source>
        <dbReference type="ARBA" id="ARBA00023015"/>
    </source>
</evidence>
<name>A0A228INL0_9BURK</name>
<evidence type="ECO:0000256" key="4">
    <source>
        <dbReference type="ARBA" id="ARBA00023163"/>
    </source>
</evidence>
<evidence type="ECO:0000256" key="1">
    <source>
        <dbReference type="ARBA" id="ARBA00010466"/>
    </source>
</evidence>
<keyword evidence="4" id="KW-0804">Transcription</keyword>
<keyword evidence="3 6" id="KW-0238">DNA-binding</keyword>
<dbReference type="EMBL" id="NKFA01000007">
    <property type="protein sequence ID" value="OXI43845.1"/>
    <property type="molecule type" value="Genomic_DNA"/>
</dbReference>
<dbReference type="AlphaFoldDB" id="A0A228INL0"/>
<protein>
    <submittedName>
        <fullName evidence="6">DNA-binding transcriptional regulator</fullName>
    </submittedName>
</protein>